<dbReference type="PROSITE" id="PS51767">
    <property type="entry name" value="PEPTIDASE_A1"/>
    <property type="match status" value="1"/>
</dbReference>
<dbReference type="InterPro" id="IPR033121">
    <property type="entry name" value="PEPTIDASE_A1"/>
</dbReference>
<dbReference type="Proteomes" id="UP000663827">
    <property type="component" value="Unassembled WGS sequence"/>
</dbReference>
<keyword evidence="2" id="KW-0732">Signal</keyword>
<dbReference type="Gene3D" id="2.40.70.10">
    <property type="entry name" value="Acid Proteases"/>
    <property type="match status" value="1"/>
</dbReference>
<dbReference type="Pfam" id="PF00026">
    <property type="entry name" value="Asp"/>
    <property type="match status" value="1"/>
</dbReference>
<dbReference type="PANTHER" id="PTHR47966:SF74">
    <property type="entry name" value="AGR407CP"/>
    <property type="match status" value="1"/>
</dbReference>
<proteinExistence type="inferred from homology"/>
<evidence type="ECO:0000313" key="4">
    <source>
        <dbReference type="EMBL" id="CAE7127913.1"/>
    </source>
</evidence>
<dbReference type="CDD" id="cd05471">
    <property type="entry name" value="pepsin_like"/>
    <property type="match status" value="1"/>
</dbReference>
<reference evidence="4" key="1">
    <citation type="submission" date="2021-01" db="EMBL/GenBank/DDBJ databases">
        <authorList>
            <person name="Kaushik A."/>
        </authorList>
    </citation>
    <scope>NUCLEOTIDE SEQUENCE</scope>
    <source>
        <strain evidence="4">AG5</strain>
    </source>
</reference>
<evidence type="ECO:0000256" key="1">
    <source>
        <dbReference type="ARBA" id="ARBA00007447"/>
    </source>
</evidence>
<accession>A0A8H3HUG1</accession>
<dbReference type="SUPFAM" id="SSF50630">
    <property type="entry name" value="Acid proteases"/>
    <property type="match status" value="1"/>
</dbReference>
<dbReference type="InterPro" id="IPR034164">
    <property type="entry name" value="Pepsin-like_dom"/>
</dbReference>
<dbReference type="AlphaFoldDB" id="A0A8H3HUG1"/>
<feature type="signal peptide" evidence="2">
    <location>
        <begin position="1"/>
        <end position="15"/>
    </location>
</feature>
<organism evidence="4 5">
    <name type="scientific">Rhizoctonia solani</name>
    <dbReference type="NCBI Taxonomy" id="456999"/>
    <lineage>
        <taxon>Eukaryota</taxon>
        <taxon>Fungi</taxon>
        <taxon>Dikarya</taxon>
        <taxon>Basidiomycota</taxon>
        <taxon>Agaricomycotina</taxon>
        <taxon>Agaricomycetes</taxon>
        <taxon>Cantharellales</taxon>
        <taxon>Ceratobasidiaceae</taxon>
        <taxon>Rhizoctonia</taxon>
    </lineage>
</organism>
<protein>
    <recommendedName>
        <fullName evidence="3">Peptidase A1 domain-containing protein</fullName>
    </recommendedName>
</protein>
<gene>
    <name evidence="4" type="ORF">RDB_LOCUS61625</name>
</gene>
<evidence type="ECO:0000259" key="3">
    <source>
        <dbReference type="PROSITE" id="PS51767"/>
    </source>
</evidence>
<evidence type="ECO:0000256" key="2">
    <source>
        <dbReference type="SAM" id="SignalP"/>
    </source>
</evidence>
<feature type="domain" description="Peptidase A1" evidence="3">
    <location>
        <begin position="70"/>
        <end position="276"/>
    </location>
</feature>
<dbReference type="GO" id="GO:0006508">
    <property type="term" value="P:proteolysis"/>
    <property type="evidence" value="ECO:0007669"/>
    <property type="project" value="InterPro"/>
</dbReference>
<comment type="caution">
    <text evidence="4">The sequence shown here is derived from an EMBL/GenBank/DDBJ whole genome shotgun (WGS) entry which is preliminary data.</text>
</comment>
<dbReference type="InterPro" id="IPR021109">
    <property type="entry name" value="Peptidase_aspartic_dom_sf"/>
</dbReference>
<dbReference type="EMBL" id="CAJNJQ010001232">
    <property type="protein sequence ID" value="CAE7127913.1"/>
    <property type="molecule type" value="Genomic_DNA"/>
</dbReference>
<dbReference type="InterPro" id="IPR001461">
    <property type="entry name" value="Aspartic_peptidase_A1"/>
</dbReference>
<name>A0A8H3HUG1_9AGAM</name>
<feature type="chain" id="PRO_5034046451" description="Peptidase A1 domain-containing protein" evidence="2">
    <location>
        <begin position="16"/>
        <end position="276"/>
    </location>
</feature>
<dbReference type="PANTHER" id="PTHR47966">
    <property type="entry name" value="BETA-SITE APP-CLEAVING ENZYME, ISOFORM A-RELATED"/>
    <property type="match status" value="1"/>
</dbReference>
<sequence>MLLIVLLSVITQVLAVINITSLPMSANLKPLEKGSTLVDHDRARIQGLFKRHEKRAKVKSVGLEEAGVFFTTSVGLGSPPTYYNLVVDTGSRFTWAGAGKDYVRTGTSIKQEGQTFNLGYGKGMAMGHVYKDTLTLSPSLSIDNMLIGEALLSSLNGVDGVDGILGLGRAVVDHGVVTPSNGEFLPTIMGSLLVQKKIQRNLFGMSFSPITARGVLNGKLSFGGVDHRKYKGKLNWLGVTNKEPLSSNWAYNQTIKYGKRVIQPSSIGLVDSGSSD</sequence>
<dbReference type="PRINTS" id="PR00792">
    <property type="entry name" value="PEPSIN"/>
</dbReference>
<dbReference type="GO" id="GO:0004190">
    <property type="term" value="F:aspartic-type endopeptidase activity"/>
    <property type="evidence" value="ECO:0007669"/>
    <property type="project" value="InterPro"/>
</dbReference>
<evidence type="ECO:0000313" key="5">
    <source>
        <dbReference type="Proteomes" id="UP000663827"/>
    </source>
</evidence>
<comment type="similarity">
    <text evidence="1">Belongs to the peptidase A1 family.</text>
</comment>